<dbReference type="AlphaFoldDB" id="A0A177B691"/>
<name>A0A177B691_9BILA</name>
<keyword evidence="3" id="KW-1185">Reference proteome</keyword>
<gene>
    <name evidence="2" type="ORF">A3Q56_02443</name>
</gene>
<sequence>MGNNYSTIVTKYDMLDIDISDKNIDRDKMLSTNQVENLKNAQIAHNKKKNIKKTINKVLPDELTLPELRKITNNIQINNFLRSINGETLKISTYKKKNWRAAPSPNIKRRMNLTEKNSNDQITKMKLTAVNSLKNLNYLVNKQPNTDNVSTSNNKLDKTFLKSYSDSSQSCEGVNNTENEFIDKFNKITSKTNIQPCNTNLIFTDTENLKEWETQESDIISKMFNQEISDTTSCESSINENMHFPNFTILSNICSRIKGKTMIGISNDLDCEINSQNINLLDNVTFNEKNYNLPHVNKHKYAQHVRKAYQNVDGLDKTLTNDQFTSIITSYAHDKSSVGVQVGTPLYIYLKYFESYIENIAKCSCSRYMEFKQKFSQDIDSQDKIKNINRHYDLKQNSSVDSLNQSSIQSFHSSEYNQNFEKMTNMNPTTTQSQSLPYLMY</sequence>
<organism evidence="2 3">
    <name type="scientific">Intoshia linei</name>
    <dbReference type="NCBI Taxonomy" id="1819745"/>
    <lineage>
        <taxon>Eukaryota</taxon>
        <taxon>Metazoa</taxon>
        <taxon>Spiralia</taxon>
        <taxon>Lophotrochozoa</taxon>
        <taxon>Mesozoa</taxon>
        <taxon>Orthonectida</taxon>
        <taxon>Rhopaluridae</taxon>
        <taxon>Intoshia</taxon>
    </lineage>
</organism>
<reference evidence="2 3" key="1">
    <citation type="submission" date="2016-04" db="EMBL/GenBank/DDBJ databases">
        <title>The genome of Intoshia linei affirms orthonectids as highly simplified spiralians.</title>
        <authorList>
            <person name="Mikhailov K.V."/>
            <person name="Slusarev G.S."/>
            <person name="Nikitin M.A."/>
            <person name="Logacheva M.D."/>
            <person name="Penin A."/>
            <person name="Aleoshin V."/>
            <person name="Panchin Y.V."/>
        </authorList>
    </citation>
    <scope>NUCLEOTIDE SEQUENCE [LARGE SCALE GENOMIC DNA]</scope>
    <source>
        <strain evidence="2">Intl2013</strain>
        <tissue evidence="2">Whole animal</tissue>
    </source>
</reference>
<feature type="region of interest" description="Disordered" evidence="1">
    <location>
        <begin position="422"/>
        <end position="441"/>
    </location>
</feature>
<comment type="caution">
    <text evidence="2">The sequence shown here is derived from an EMBL/GenBank/DDBJ whole genome shotgun (WGS) entry which is preliminary data.</text>
</comment>
<protein>
    <submittedName>
        <fullName evidence="2">Uncharacterized protein</fullName>
    </submittedName>
</protein>
<evidence type="ECO:0000256" key="1">
    <source>
        <dbReference type="SAM" id="MobiDB-lite"/>
    </source>
</evidence>
<evidence type="ECO:0000313" key="3">
    <source>
        <dbReference type="Proteomes" id="UP000078046"/>
    </source>
</evidence>
<dbReference type="EMBL" id="LWCA01000226">
    <property type="protein sequence ID" value="OAF69817.1"/>
    <property type="molecule type" value="Genomic_DNA"/>
</dbReference>
<evidence type="ECO:0000313" key="2">
    <source>
        <dbReference type="EMBL" id="OAF69817.1"/>
    </source>
</evidence>
<proteinExistence type="predicted"/>
<dbReference type="Proteomes" id="UP000078046">
    <property type="component" value="Unassembled WGS sequence"/>
</dbReference>
<accession>A0A177B691</accession>